<dbReference type="Proteomes" id="UP000288227">
    <property type="component" value="Unassembled WGS sequence"/>
</dbReference>
<dbReference type="OrthoDB" id="1495718at2"/>
<gene>
    <name evidence="2" type="ORF">SanaruYs_31350</name>
</gene>
<keyword evidence="1" id="KW-0732">Signal</keyword>
<feature type="signal peptide" evidence="1">
    <location>
        <begin position="1"/>
        <end position="24"/>
    </location>
</feature>
<proteinExistence type="predicted"/>
<feature type="chain" id="PRO_5019501122" evidence="1">
    <location>
        <begin position="25"/>
        <end position="308"/>
    </location>
</feature>
<dbReference type="RefSeq" id="WP_127123551.1">
    <property type="nucleotide sequence ID" value="NZ_BHXQ01000006.1"/>
</dbReference>
<comment type="caution">
    <text evidence="2">The sequence shown here is derived from an EMBL/GenBank/DDBJ whole genome shotgun (WGS) entry which is preliminary data.</text>
</comment>
<accession>A0A401UDB1</accession>
<protein>
    <submittedName>
        <fullName evidence="2">DUF3078 domain-containing protein</fullName>
    </submittedName>
</protein>
<reference evidence="2 3" key="1">
    <citation type="submission" date="2018-11" db="EMBL/GenBank/DDBJ databases">
        <title>Chryseotalea sanarue gen. nov., sp., nov., a member of the family Cytophagaceae, isolated from a brackish lake in Hamamatsu Japan.</title>
        <authorList>
            <person name="Maejima Y."/>
            <person name="Iino T."/>
            <person name="Muraguchi Y."/>
            <person name="Fukuda K."/>
            <person name="Ohkuma M."/>
            <person name="Moriuchi R."/>
            <person name="Dohra H."/>
            <person name="Kimbara K."/>
            <person name="Shintani M."/>
        </authorList>
    </citation>
    <scope>NUCLEOTIDE SEQUENCE [LARGE SCALE GENOMIC DNA]</scope>
    <source>
        <strain evidence="2 3">Ys</strain>
    </source>
</reference>
<sequence length="308" mass="35068">MKALTKASLGTLVLLVITYTYSTAQIVKPDTLSNWKKKTAFGLNFNQASFSSNWKGGGVNSIGFNGLFNHKANFSKGKNKWDNEIDLQYGFVNNAGQGMRKTLDRIYLDTKYGRDLSEKWSMFSSLNFLSQFAPGYNYTKDAAGIEVENIISDIFAPAFFTAALGFEYKPVDYFKVRISPMAPRLTIVQDPTRFTQTVAPAPYGVDSTGTTRFEWLAFQLTADFNKDVAKNINLKWRYMLFANYETLEGKTIDHRLDLLLTAKVNRFFNVNLGGVLIYDFDQDDEVQLSQLFNFGFSYSIQNYQEKKK</sequence>
<dbReference type="EMBL" id="BHXQ01000006">
    <property type="protein sequence ID" value="GCC52895.1"/>
    <property type="molecule type" value="Genomic_DNA"/>
</dbReference>
<evidence type="ECO:0000313" key="2">
    <source>
        <dbReference type="EMBL" id="GCC52895.1"/>
    </source>
</evidence>
<evidence type="ECO:0000313" key="3">
    <source>
        <dbReference type="Proteomes" id="UP000288227"/>
    </source>
</evidence>
<evidence type="ECO:0000256" key="1">
    <source>
        <dbReference type="SAM" id="SignalP"/>
    </source>
</evidence>
<dbReference type="AlphaFoldDB" id="A0A401UDB1"/>
<dbReference type="InterPro" id="IPR021428">
    <property type="entry name" value="DUF3078"/>
</dbReference>
<dbReference type="Pfam" id="PF11276">
    <property type="entry name" value="DUF3078"/>
    <property type="match status" value="1"/>
</dbReference>
<name>A0A401UDB1_9BACT</name>
<organism evidence="2 3">
    <name type="scientific">Chryseotalea sanaruensis</name>
    <dbReference type="NCBI Taxonomy" id="2482724"/>
    <lineage>
        <taxon>Bacteria</taxon>
        <taxon>Pseudomonadati</taxon>
        <taxon>Bacteroidota</taxon>
        <taxon>Cytophagia</taxon>
        <taxon>Cytophagales</taxon>
        <taxon>Chryseotaleaceae</taxon>
        <taxon>Chryseotalea</taxon>
    </lineage>
</organism>
<keyword evidence="3" id="KW-1185">Reference proteome</keyword>